<reference evidence="3 4" key="1">
    <citation type="journal article" date="2016" name="Nat. Commun.">
        <title>Thousands of microbial genomes shed light on interconnected biogeochemical processes in an aquifer system.</title>
        <authorList>
            <person name="Anantharaman K."/>
            <person name="Brown C.T."/>
            <person name="Hug L.A."/>
            <person name="Sharon I."/>
            <person name="Castelle C.J."/>
            <person name="Probst A.J."/>
            <person name="Thomas B.C."/>
            <person name="Singh A."/>
            <person name="Wilkins M.J."/>
            <person name="Karaoz U."/>
            <person name="Brodie E.L."/>
            <person name="Williams K.H."/>
            <person name="Hubbard S.S."/>
            <person name="Banfield J.F."/>
        </authorList>
    </citation>
    <scope>NUCLEOTIDE SEQUENCE [LARGE SCALE GENOMIC DNA]</scope>
</reference>
<evidence type="ECO:0000259" key="2">
    <source>
        <dbReference type="Pfam" id="PF02498"/>
    </source>
</evidence>
<evidence type="ECO:0000256" key="1">
    <source>
        <dbReference type="SAM" id="MobiDB-lite"/>
    </source>
</evidence>
<protein>
    <submittedName>
        <fullName evidence="3">DNA damage-inducible protein D</fullName>
    </submittedName>
</protein>
<dbReference type="EMBL" id="METP01000013">
    <property type="protein sequence ID" value="OGC06953.1"/>
    <property type="molecule type" value="Genomic_DNA"/>
</dbReference>
<sequence length="270" mass="30869">MTDNIFERIKKINEYGKEFWGARDLMSPLGYARWDNFEVAIARAKEACKNSGQDVADHFAGVTKMVPIGSSAERSIDDYNLSRYACYLIAQNGDPRKEEIALAQTYFVIQTRKQEVQELQIEDGKRVYLRGEMKEHNKNLAKAAKEAGVINYANFQDYGYMGLYGGLRQKDIHARKRLKKTQAILDHMGSEELAANLFRATQAEAKLRRENILGQDKANKAHHEVGKKVRQTIKELGGTMPEHLPTHENIKESKKRLKKMTKKSLPNVKQ</sequence>
<comment type="caution">
    <text evidence="3">The sequence shown here is derived from an EMBL/GenBank/DDBJ whole genome shotgun (WGS) entry which is preliminary data.</text>
</comment>
<dbReference type="NCBIfam" id="NF008573">
    <property type="entry name" value="PRK11525.1"/>
    <property type="match status" value="1"/>
</dbReference>
<gene>
    <name evidence="3" type="ORF">A3H38_01295</name>
</gene>
<dbReference type="Pfam" id="PF02498">
    <property type="entry name" value="Bro-N"/>
    <property type="match status" value="1"/>
</dbReference>
<accession>A0A1F4RHJ5</accession>
<evidence type="ECO:0000313" key="3">
    <source>
        <dbReference type="EMBL" id="OGC06953.1"/>
    </source>
</evidence>
<proteinExistence type="predicted"/>
<feature type="domain" description="Bro-N" evidence="2">
    <location>
        <begin position="10"/>
        <end position="103"/>
    </location>
</feature>
<feature type="compositionally biased region" description="Basic residues" evidence="1">
    <location>
        <begin position="253"/>
        <end position="262"/>
    </location>
</feature>
<dbReference type="AlphaFoldDB" id="A0A1F4RHJ5"/>
<name>A0A1F4RHJ5_UNCSA</name>
<evidence type="ECO:0000313" key="4">
    <source>
        <dbReference type="Proteomes" id="UP000176938"/>
    </source>
</evidence>
<dbReference type="Proteomes" id="UP000176938">
    <property type="component" value="Unassembled WGS sequence"/>
</dbReference>
<organism evidence="3 4">
    <name type="scientific">candidate division WOR-1 bacterium RIFCSPLOWO2_02_FULL_46_20</name>
    <dbReference type="NCBI Taxonomy" id="1802567"/>
    <lineage>
        <taxon>Bacteria</taxon>
        <taxon>Bacillati</taxon>
        <taxon>Saganbacteria</taxon>
    </lineage>
</organism>
<dbReference type="InterPro" id="IPR003497">
    <property type="entry name" value="BRO_N_domain"/>
</dbReference>
<feature type="region of interest" description="Disordered" evidence="1">
    <location>
        <begin position="236"/>
        <end position="270"/>
    </location>
</feature>